<name>A0A6A5VAX3_9PLEO</name>
<gene>
    <name evidence="1" type="ORF">BU23DRAFT_96111</name>
</gene>
<dbReference type="Proteomes" id="UP000800036">
    <property type="component" value="Unassembled WGS sequence"/>
</dbReference>
<keyword evidence="2" id="KW-1185">Reference proteome</keyword>
<sequence length="194" mass="22787">MSLIRITKMKKKLLEMIIIQPVSWWDQIDVRALHEECSTTRLASNVLSVLGPLNLRSKKLHFDDHYEHELDHASAVGCHVAAFDMPQRLTCAFSDLEELDLHITWMLKTAYKLPLARHKQQVDRFLSTPHESLRSLTIRCDLLTISNNTLEILELMVFNRLTNFRLELVTEIEHDRRNRLEYFSDPIWTSSFCI</sequence>
<organism evidence="1 2">
    <name type="scientific">Bimuria novae-zelandiae CBS 107.79</name>
    <dbReference type="NCBI Taxonomy" id="1447943"/>
    <lineage>
        <taxon>Eukaryota</taxon>
        <taxon>Fungi</taxon>
        <taxon>Dikarya</taxon>
        <taxon>Ascomycota</taxon>
        <taxon>Pezizomycotina</taxon>
        <taxon>Dothideomycetes</taxon>
        <taxon>Pleosporomycetidae</taxon>
        <taxon>Pleosporales</taxon>
        <taxon>Massarineae</taxon>
        <taxon>Didymosphaeriaceae</taxon>
        <taxon>Bimuria</taxon>
    </lineage>
</organism>
<dbReference type="EMBL" id="ML976674">
    <property type="protein sequence ID" value="KAF1974593.1"/>
    <property type="molecule type" value="Genomic_DNA"/>
</dbReference>
<dbReference type="AlphaFoldDB" id="A0A6A5VAX3"/>
<reference evidence="1" key="1">
    <citation type="journal article" date="2020" name="Stud. Mycol.">
        <title>101 Dothideomycetes genomes: a test case for predicting lifestyles and emergence of pathogens.</title>
        <authorList>
            <person name="Haridas S."/>
            <person name="Albert R."/>
            <person name="Binder M."/>
            <person name="Bloem J."/>
            <person name="Labutti K."/>
            <person name="Salamov A."/>
            <person name="Andreopoulos B."/>
            <person name="Baker S."/>
            <person name="Barry K."/>
            <person name="Bills G."/>
            <person name="Bluhm B."/>
            <person name="Cannon C."/>
            <person name="Castanera R."/>
            <person name="Culley D."/>
            <person name="Daum C."/>
            <person name="Ezra D."/>
            <person name="Gonzalez J."/>
            <person name="Henrissat B."/>
            <person name="Kuo A."/>
            <person name="Liang C."/>
            <person name="Lipzen A."/>
            <person name="Lutzoni F."/>
            <person name="Magnuson J."/>
            <person name="Mondo S."/>
            <person name="Nolan M."/>
            <person name="Ohm R."/>
            <person name="Pangilinan J."/>
            <person name="Park H.-J."/>
            <person name="Ramirez L."/>
            <person name="Alfaro M."/>
            <person name="Sun H."/>
            <person name="Tritt A."/>
            <person name="Yoshinaga Y."/>
            <person name="Zwiers L.-H."/>
            <person name="Turgeon B."/>
            <person name="Goodwin S."/>
            <person name="Spatafora J."/>
            <person name="Crous P."/>
            <person name="Grigoriev I."/>
        </authorList>
    </citation>
    <scope>NUCLEOTIDE SEQUENCE</scope>
    <source>
        <strain evidence="1">CBS 107.79</strain>
    </source>
</reference>
<evidence type="ECO:0000313" key="1">
    <source>
        <dbReference type="EMBL" id="KAF1974593.1"/>
    </source>
</evidence>
<evidence type="ECO:0000313" key="2">
    <source>
        <dbReference type="Proteomes" id="UP000800036"/>
    </source>
</evidence>
<accession>A0A6A5VAX3</accession>
<proteinExistence type="predicted"/>
<protein>
    <submittedName>
        <fullName evidence="1">Uncharacterized protein</fullName>
    </submittedName>
</protein>